<reference evidence="1" key="1">
    <citation type="submission" date="2016-01" db="EMBL/GenBank/DDBJ databases">
        <authorList>
            <person name="Peeters C."/>
        </authorList>
    </citation>
    <scope>NUCLEOTIDE SEQUENCE [LARGE SCALE GENOMIC DNA]</scope>
    <source>
        <strain evidence="1">LMG 29318</strain>
    </source>
</reference>
<comment type="caution">
    <text evidence="1">The sequence shown here is derived from an EMBL/GenBank/DDBJ whole genome shotgun (WGS) entry which is preliminary data.</text>
</comment>
<proteinExistence type="predicted"/>
<sequence>MWSISCPISSSVSSVSNSDYLREHARRLLRHVRDGDTSAAMPVLRRLLAAKVTRAERLADLHAIRGELRLKHLLSMLAAELGYLNWDACKLDIDGQPGAVIDRYRLDAGVFNDFEKNWFANEREARDWQRDHGGYIVRYGEQAVAILNRD</sequence>
<dbReference type="OrthoDB" id="8592375at2"/>
<evidence type="ECO:0000313" key="1">
    <source>
        <dbReference type="EMBL" id="SAK55060.1"/>
    </source>
</evidence>
<dbReference type="Proteomes" id="UP000054870">
    <property type="component" value="Unassembled WGS sequence"/>
</dbReference>
<evidence type="ECO:0000313" key="2">
    <source>
        <dbReference type="Proteomes" id="UP000054870"/>
    </source>
</evidence>
<accession>A0A158ABE0</accession>
<dbReference type="AlphaFoldDB" id="A0A158ABE0"/>
<protein>
    <submittedName>
        <fullName evidence="1">Uncharacterized protein</fullName>
    </submittedName>
</protein>
<name>A0A158ABE0_9BURK</name>
<organism evidence="1 2">
    <name type="scientific">Caballeronia catudaia</name>
    <dbReference type="NCBI Taxonomy" id="1777136"/>
    <lineage>
        <taxon>Bacteria</taxon>
        <taxon>Pseudomonadati</taxon>
        <taxon>Pseudomonadota</taxon>
        <taxon>Betaproteobacteria</taxon>
        <taxon>Burkholderiales</taxon>
        <taxon>Burkholderiaceae</taxon>
        <taxon>Caballeronia</taxon>
    </lineage>
</organism>
<keyword evidence="2" id="KW-1185">Reference proteome</keyword>
<dbReference type="EMBL" id="FCOF02000007">
    <property type="protein sequence ID" value="SAK55060.1"/>
    <property type="molecule type" value="Genomic_DNA"/>
</dbReference>
<gene>
    <name evidence="1" type="ORF">AWB75_01966</name>
</gene>
<dbReference type="RefSeq" id="WP_061123913.1">
    <property type="nucleotide sequence ID" value="NZ_FCOF02000007.1"/>
</dbReference>